<dbReference type="Proteomes" id="UP001157502">
    <property type="component" value="Chromosome 36"/>
</dbReference>
<proteinExistence type="predicted"/>
<name>A0ACC2F253_DALPE</name>
<protein>
    <submittedName>
        <fullName evidence="1">Uncharacterized protein</fullName>
    </submittedName>
</protein>
<gene>
    <name evidence="1" type="ORF">DPEC_G00352270</name>
</gene>
<evidence type="ECO:0000313" key="2">
    <source>
        <dbReference type="Proteomes" id="UP001157502"/>
    </source>
</evidence>
<evidence type="ECO:0000313" key="1">
    <source>
        <dbReference type="EMBL" id="KAJ7985461.1"/>
    </source>
</evidence>
<accession>A0ACC2F253</accession>
<dbReference type="EMBL" id="CM055763">
    <property type="protein sequence ID" value="KAJ7985461.1"/>
    <property type="molecule type" value="Genomic_DNA"/>
</dbReference>
<keyword evidence="2" id="KW-1185">Reference proteome</keyword>
<reference evidence="1" key="1">
    <citation type="submission" date="2021-05" db="EMBL/GenBank/DDBJ databases">
        <authorList>
            <person name="Pan Q."/>
            <person name="Jouanno E."/>
            <person name="Zahm M."/>
            <person name="Klopp C."/>
            <person name="Cabau C."/>
            <person name="Louis A."/>
            <person name="Berthelot C."/>
            <person name="Parey E."/>
            <person name="Roest Crollius H."/>
            <person name="Montfort J."/>
            <person name="Robinson-Rechavi M."/>
            <person name="Bouchez O."/>
            <person name="Lampietro C."/>
            <person name="Lopez Roques C."/>
            <person name="Donnadieu C."/>
            <person name="Postlethwait J."/>
            <person name="Bobe J."/>
            <person name="Dillon D."/>
            <person name="Chandos A."/>
            <person name="von Hippel F."/>
            <person name="Guiguen Y."/>
        </authorList>
    </citation>
    <scope>NUCLEOTIDE SEQUENCE</scope>
    <source>
        <strain evidence="1">YG-Jan2019</strain>
    </source>
</reference>
<sequence>MTPVTSTSSHCSQPRFIPPQLCTAAGSYWLGELVSVLEARENEGGNGREEEVNCCFGARVQRSRPPPASEACRVMLAHSIPCIAPLKKPTDLRLPLAPY</sequence>
<organism evidence="1 2">
    <name type="scientific">Dallia pectoralis</name>
    <name type="common">Alaska blackfish</name>
    <dbReference type="NCBI Taxonomy" id="75939"/>
    <lineage>
        <taxon>Eukaryota</taxon>
        <taxon>Metazoa</taxon>
        <taxon>Chordata</taxon>
        <taxon>Craniata</taxon>
        <taxon>Vertebrata</taxon>
        <taxon>Euteleostomi</taxon>
        <taxon>Actinopterygii</taxon>
        <taxon>Neopterygii</taxon>
        <taxon>Teleostei</taxon>
        <taxon>Protacanthopterygii</taxon>
        <taxon>Esociformes</taxon>
        <taxon>Umbridae</taxon>
        <taxon>Dallia</taxon>
    </lineage>
</organism>
<comment type="caution">
    <text evidence="1">The sequence shown here is derived from an EMBL/GenBank/DDBJ whole genome shotgun (WGS) entry which is preliminary data.</text>
</comment>